<evidence type="ECO:0000313" key="1">
    <source>
        <dbReference type="EMBL" id="SCU75960.1"/>
    </source>
</evidence>
<protein>
    <submittedName>
        <fullName evidence="1">Poly (3-hydroxybutyrate) depolymerase</fullName>
    </submittedName>
</protein>
<name>A0A1K0IG95_CUPNE</name>
<dbReference type="InterPro" id="IPR029058">
    <property type="entry name" value="AB_hydrolase_fold"/>
</dbReference>
<dbReference type="EMBL" id="FMSH01000181">
    <property type="protein sequence ID" value="SCU75960.1"/>
    <property type="molecule type" value="Genomic_DNA"/>
</dbReference>
<accession>A0A1K0IG95</accession>
<reference evidence="1" key="1">
    <citation type="submission" date="2016-09" db="EMBL/GenBank/DDBJ databases">
        <authorList>
            <person name="Capua I."/>
            <person name="De Benedictis P."/>
            <person name="Joannis T."/>
            <person name="Lombin L.H."/>
            <person name="Cattoli G."/>
        </authorList>
    </citation>
    <scope>NUCLEOTIDE SEQUENCE</scope>
    <source>
        <strain evidence="1">B9</strain>
    </source>
</reference>
<dbReference type="SUPFAM" id="SSF53474">
    <property type="entry name" value="alpha/beta-Hydrolases"/>
    <property type="match status" value="1"/>
</dbReference>
<dbReference type="AlphaFoldDB" id="A0A1K0IG95"/>
<gene>
    <name evidence="1" type="ORF">CNECB9_2610035</name>
</gene>
<organism evidence="1">
    <name type="scientific">Cupriavidus necator</name>
    <name type="common">Alcaligenes eutrophus</name>
    <name type="synonym">Ralstonia eutropha</name>
    <dbReference type="NCBI Taxonomy" id="106590"/>
    <lineage>
        <taxon>Bacteria</taxon>
        <taxon>Pseudomonadati</taxon>
        <taxon>Pseudomonadota</taxon>
        <taxon>Betaproteobacteria</taxon>
        <taxon>Burkholderiales</taxon>
        <taxon>Burkholderiaceae</taxon>
        <taxon>Cupriavidus</taxon>
    </lineage>
</organism>
<sequence>MRRNAAVCTWPFTAASKAPRQRQFVEHAGYNRWADTNDIVVLYPQTVASAGTPFNPKGCWDWWGYTDPEKWGTKAGVQLSAVRGMVERLASRR</sequence>
<proteinExistence type="predicted"/>